<dbReference type="InterPro" id="IPR000477">
    <property type="entry name" value="RT_dom"/>
</dbReference>
<dbReference type="InterPro" id="IPR043128">
    <property type="entry name" value="Rev_trsase/Diguanyl_cyclase"/>
</dbReference>
<dbReference type="Pfam" id="PF00078">
    <property type="entry name" value="RVT_1"/>
    <property type="match status" value="1"/>
</dbReference>
<accession>A0AAE0YAP3</accession>
<dbReference type="Proteomes" id="UP001283361">
    <property type="component" value="Unassembled WGS sequence"/>
</dbReference>
<dbReference type="Gene3D" id="3.30.70.270">
    <property type="match status" value="1"/>
</dbReference>
<evidence type="ECO:0000313" key="2">
    <source>
        <dbReference type="EMBL" id="KAK3738934.1"/>
    </source>
</evidence>
<dbReference type="AlphaFoldDB" id="A0AAE0YAP3"/>
<dbReference type="PANTHER" id="PTHR37984">
    <property type="entry name" value="PROTEIN CBG26694"/>
    <property type="match status" value="1"/>
</dbReference>
<dbReference type="Gene3D" id="3.10.10.10">
    <property type="entry name" value="HIV Type 1 Reverse Transcriptase, subunit A, domain 1"/>
    <property type="match status" value="1"/>
</dbReference>
<organism evidence="2 3">
    <name type="scientific">Elysia crispata</name>
    <name type="common">lettuce slug</name>
    <dbReference type="NCBI Taxonomy" id="231223"/>
    <lineage>
        <taxon>Eukaryota</taxon>
        <taxon>Metazoa</taxon>
        <taxon>Spiralia</taxon>
        <taxon>Lophotrochozoa</taxon>
        <taxon>Mollusca</taxon>
        <taxon>Gastropoda</taxon>
        <taxon>Heterobranchia</taxon>
        <taxon>Euthyneura</taxon>
        <taxon>Panpulmonata</taxon>
        <taxon>Sacoglossa</taxon>
        <taxon>Placobranchoidea</taxon>
        <taxon>Plakobranchidae</taxon>
        <taxon>Elysia</taxon>
    </lineage>
</organism>
<sequence>MNRGILQRVTEPTDWVSLMDIVEKKNGSLRICIDPRPLNKALKREHYKLPTLDDVLPKFREAKMFTKLDVKEAFWHIKLDEEVSMLTTMITPFGRVRWTRLPFGLNVSSEIFQRHLTTAIDDLGIVNVADDLLVISNGSTDEEA</sequence>
<proteinExistence type="predicted"/>
<evidence type="ECO:0000259" key="1">
    <source>
        <dbReference type="PROSITE" id="PS50878"/>
    </source>
</evidence>
<dbReference type="SUPFAM" id="SSF56672">
    <property type="entry name" value="DNA/RNA polymerases"/>
    <property type="match status" value="1"/>
</dbReference>
<comment type="caution">
    <text evidence="2">The sequence shown here is derived from an EMBL/GenBank/DDBJ whole genome shotgun (WGS) entry which is preliminary data.</text>
</comment>
<dbReference type="InterPro" id="IPR050951">
    <property type="entry name" value="Retrovirus_Pol_polyprotein"/>
</dbReference>
<protein>
    <recommendedName>
        <fullName evidence="1">Reverse transcriptase domain-containing protein</fullName>
    </recommendedName>
</protein>
<dbReference type="EMBL" id="JAWDGP010006562">
    <property type="protein sequence ID" value="KAK3738934.1"/>
    <property type="molecule type" value="Genomic_DNA"/>
</dbReference>
<dbReference type="InterPro" id="IPR043502">
    <property type="entry name" value="DNA/RNA_pol_sf"/>
</dbReference>
<evidence type="ECO:0000313" key="3">
    <source>
        <dbReference type="Proteomes" id="UP001283361"/>
    </source>
</evidence>
<dbReference type="PROSITE" id="PS50878">
    <property type="entry name" value="RT_POL"/>
    <property type="match status" value="1"/>
</dbReference>
<reference evidence="2" key="1">
    <citation type="journal article" date="2023" name="G3 (Bethesda)">
        <title>A reference genome for the long-term kleptoplast-retaining sea slug Elysia crispata morphotype clarki.</title>
        <authorList>
            <person name="Eastman K.E."/>
            <person name="Pendleton A.L."/>
            <person name="Shaikh M.A."/>
            <person name="Suttiyut T."/>
            <person name="Ogas R."/>
            <person name="Tomko P."/>
            <person name="Gavelis G."/>
            <person name="Widhalm J.R."/>
            <person name="Wisecaver J.H."/>
        </authorList>
    </citation>
    <scope>NUCLEOTIDE SEQUENCE</scope>
    <source>
        <strain evidence="2">ECLA1</strain>
    </source>
</reference>
<keyword evidence="3" id="KW-1185">Reference proteome</keyword>
<name>A0AAE0YAP3_9GAST</name>
<dbReference type="CDD" id="cd01647">
    <property type="entry name" value="RT_LTR"/>
    <property type="match status" value="1"/>
</dbReference>
<feature type="domain" description="Reverse transcriptase" evidence="1">
    <location>
        <begin position="3"/>
        <end position="144"/>
    </location>
</feature>
<gene>
    <name evidence="2" type="ORF">RRG08_006501</name>
</gene>
<dbReference type="PANTHER" id="PTHR37984:SF8">
    <property type="entry name" value="CCHC-TYPE DOMAIN-CONTAINING PROTEIN"/>
    <property type="match status" value="1"/>
</dbReference>